<dbReference type="Pfam" id="PF01435">
    <property type="entry name" value="Peptidase_M48"/>
    <property type="match status" value="1"/>
</dbReference>
<keyword evidence="10" id="KW-1185">Reference proteome</keyword>
<evidence type="ECO:0000313" key="9">
    <source>
        <dbReference type="EMBL" id="MCQ8895854.1"/>
    </source>
</evidence>
<comment type="cofactor">
    <cofactor evidence="6">
        <name>Zn(2+)</name>
        <dbReference type="ChEBI" id="CHEBI:29105"/>
    </cofactor>
    <text evidence="6">Binds 1 zinc ion per subunit.</text>
</comment>
<name>A0ABT1WHD8_9BURK</name>
<dbReference type="RefSeq" id="WP_256763620.1">
    <property type="nucleotide sequence ID" value="NZ_JANIGO010000002.1"/>
</dbReference>
<evidence type="ECO:0000256" key="5">
    <source>
        <dbReference type="ARBA" id="ARBA00023049"/>
    </source>
</evidence>
<dbReference type="Gene3D" id="3.30.2010.10">
    <property type="entry name" value="Metalloproteases ('zincins'), catalytic domain"/>
    <property type="match status" value="1"/>
</dbReference>
<gene>
    <name evidence="9" type="ORF">NQT62_05300</name>
</gene>
<keyword evidence="2" id="KW-0479">Metal-binding</keyword>
<dbReference type="PANTHER" id="PTHR22726:SF1">
    <property type="entry name" value="METALLOENDOPEPTIDASE OMA1, MITOCHONDRIAL"/>
    <property type="match status" value="1"/>
</dbReference>
<evidence type="ECO:0000256" key="2">
    <source>
        <dbReference type="ARBA" id="ARBA00022723"/>
    </source>
</evidence>
<dbReference type="Proteomes" id="UP001204142">
    <property type="component" value="Unassembled WGS sequence"/>
</dbReference>
<proteinExistence type="inferred from homology"/>
<sequence length="283" mass="30534">MSGLFPNPSRRLLWATSLVATSAFLSLTGCANTRTTSAGAVGIDRPQFVSMVSAQDMETSSVKAYAAELNKARTAGKLNVNAQQVERVRAIARRLIPQTAAFRTDAPAWKWEVNVITSDQLNAWCMAGGKIAVYTALIDKLKLTDDELAAVMGHEISHALREHARERVSQKMATGLGVDLISIGLGLGSVGKDLVGMVSDVTISLPYSREHETEADRMGVELAARAGYDPRAAITLWEKMGSAGGGAPPELLSTHPAPANRMRDLEDYSRRVEPLYEAAKRRG</sequence>
<keyword evidence="4 6" id="KW-0862">Zinc</keyword>
<evidence type="ECO:0000256" key="3">
    <source>
        <dbReference type="ARBA" id="ARBA00022801"/>
    </source>
</evidence>
<accession>A0ABT1WHD8</accession>
<keyword evidence="7" id="KW-0732">Signal</keyword>
<dbReference type="PANTHER" id="PTHR22726">
    <property type="entry name" value="METALLOENDOPEPTIDASE OMA1"/>
    <property type="match status" value="1"/>
</dbReference>
<evidence type="ECO:0000256" key="7">
    <source>
        <dbReference type="SAM" id="SignalP"/>
    </source>
</evidence>
<reference evidence="9 10" key="1">
    <citation type="submission" date="2022-07" db="EMBL/GenBank/DDBJ databases">
        <authorList>
            <person name="Xamxidin M."/>
            <person name="Wu M."/>
        </authorList>
    </citation>
    <scope>NUCLEOTIDE SEQUENCE [LARGE SCALE GENOMIC DNA]</scope>
    <source>
        <strain evidence="9 10">NBRC 111650</strain>
    </source>
</reference>
<keyword evidence="3 6" id="KW-0378">Hydrolase</keyword>
<comment type="caution">
    <text evidence="9">The sequence shown here is derived from an EMBL/GenBank/DDBJ whole genome shotgun (WGS) entry which is preliminary data.</text>
</comment>
<keyword evidence="5 6" id="KW-0482">Metalloprotease</keyword>
<evidence type="ECO:0000256" key="1">
    <source>
        <dbReference type="ARBA" id="ARBA00022670"/>
    </source>
</evidence>
<organism evidence="9 10">
    <name type="scientific">Limnobacter humi</name>
    <dbReference type="NCBI Taxonomy" id="1778671"/>
    <lineage>
        <taxon>Bacteria</taxon>
        <taxon>Pseudomonadati</taxon>
        <taxon>Pseudomonadota</taxon>
        <taxon>Betaproteobacteria</taxon>
        <taxon>Burkholderiales</taxon>
        <taxon>Burkholderiaceae</taxon>
        <taxon>Limnobacter</taxon>
    </lineage>
</organism>
<keyword evidence="1 6" id="KW-0645">Protease</keyword>
<feature type="domain" description="Peptidase M48" evidence="8">
    <location>
        <begin position="84"/>
        <end position="267"/>
    </location>
</feature>
<comment type="similarity">
    <text evidence="6">Belongs to the peptidase M48 family.</text>
</comment>
<evidence type="ECO:0000259" key="8">
    <source>
        <dbReference type="Pfam" id="PF01435"/>
    </source>
</evidence>
<evidence type="ECO:0000256" key="6">
    <source>
        <dbReference type="RuleBase" id="RU003983"/>
    </source>
</evidence>
<protein>
    <submittedName>
        <fullName evidence="9">M48 family metallopeptidase</fullName>
    </submittedName>
</protein>
<evidence type="ECO:0000313" key="10">
    <source>
        <dbReference type="Proteomes" id="UP001204142"/>
    </source>
</evidence>
<dbReference type="CDD" id="cd07331">
    <property type="entry name" value="M48C_Oma1_like"/>
    <property type="match status" value="1"/>
</dbReference>
<feature type="signal peptide" evidence="7">
    <location>
        <begin position="1"/>
        <end position="31"/>
    </location>
</feature>
<evidence type="ECO:0000256" key="4">
    <source>
        <dbReference type="ARBA" id="ARBA00022833"/>
    </source>
</evidence>
<dbReference type="EMBL" id="JANIGO010000002">
    <property type="protein sequence ID" value="MCQ8895854.1"/>
    <property type="molecule type" value="Genomic_DNA"/>
</dbReference>
<dbReference type="InterPro" id="IPR001915">
    <property type="entry name" value="Peptidase_M48"/>
</dbReference>
<feature type="chain" id="PRO_5046585216" evidence="7">
    <location>
        <begin position="32"/>
        <end position="283"/>
    </location>
</feature>
<dbReference type="InterPro" id="IPR051156">
    <property type="entry name" value="Mito/Outer_Membr_Metalloprot"/>
</dbReference>